<dbReference type="OrthoDB" id="9815466at2"/>
<keyword evidence="3" id="KW-1185">Reference proteome</keyword>
<protein>
    <submittedName>
        <fullName evidence="2">Bacterial membrane protein YfhO</fullName>
    </submittedName>
</protein>
<feature type="transmembrane region" description="Helical" evidence="1">
    <location>
        <begin position="112"/>
        <end position="132"/>
    </location>
</feature>
<feature type="transmembrane region" description="Helical" evidence="1">
    <location>
        <begin position="379"/>
        <end position="396"/>
    </location>
</feature>
<feature type="transmembrane region" description="Helical" evidence="1">
    <location>
        <begin position="460"/>
        <end position="479"/>
    </location>
</feature>
<dbReference type="AlphaFoldDB" id="A0A2K4ZDD0"/>
<feature type="transmembrane region" description="Helical" evidence="1">
    <location>
        <begin position="313"/>
        <end position="333"/>
    </location>
</feature>
<name>A0A2K4ZDD0_9FIRM</name>
<dbReference type="Proteomes" id="UP000236311">
    <property type="component" value="Unassembled WGS sequence"/>
</dbReference>
<dbReference type="PANTHER" id="PTHR38454">
    <property type="entry name" value="INTEGRAL MEMBRANE PROTEIN-RELATED"/>
    <property type="match status" value="1"/>
</dbReference>
<reference evidence="2 3" key="1">
    <citation type="submission" date="2018-01" db="EMBL/GenBank/DDBJ databases">
        <authorList>
            <person name="Gaut B.S."/>
            <person name="Morton B.R."/>
            <person name="Clegg M.T."/>
            <person name="Duvall M.R."/>
        </authorList>
    </citation>
    <scope>NUCLEOTIDE SEQUENCE [LARGE SCALE GENOMIC DNA]</scope>
    <source>
        <strain evidence="2">GP69</strain>
    </source>
</reference>
<feature type="transmembrane region" description="Helical" evidence="1">
    <location>
        <begin position="345"/>
        <end position="367"/>
    </location>
</feature>
<dbReference type="EMBL" id="OFSM01000005">
    <property type="protein sequence ID" value="SOY28463.1"/>
    <property type="molecule type" value="Genomic_DNA"/>
</dbReference>
<evidence type="ECO:0000313" key="2">
    <source>
        <dbReference type="EMBL" id="SOY28463.1"/>
    </source>
</evidence>
<dbReference type="InterPro" id="IPR018580">
    <property type="entry name" value="Uncharacterised_YfhO"/>
</dbReference>
<proteinExistence type="predicted"/>
<keyword evidence="1" id="KW-0812">Transmembrane</keyword>
<dbReference type="Pfam" id="PF09586">
    <property type="entry name" value="YfhO"/>
    <property type="match status" value="1"/>
</dbReference>
<feature type="transmembrane region" description="Helical" evidence="1">
    <location>
        <begin position="252"/>
        <end position="276"/>
    </location>
</feature>
<keyword evidence="1" id="KW-0472">Membrane</keyword>
<gene>
    <name evidence="2" type="ORF">AMURIS_01170</name>
</gene>
<feature type="transmembrane region" description="Helical" evidence="1">
    <location>
        <begin position="20"/>
        <end position="40"/>
    </location>
</feature>
<feature type="transmembrane region" description="Helical" evidence="1">
    <location>
        <begin position="182"/>
        <end position="201"/>
    </location>
</feature>
<dbReference type="PANTHER" id="PTHR38454:SF1">
    <property type="entry name" value="INTEGRAL MEMBRANE PROTEIN"/>
    <property type="match status" value="1"/>
</dbReference>
<evidence type="ECO:0000313" key="3">
    <source>
        <dbReference type="Proteomes" id="UP000236311"/>
    </source>
</evidence>
<keyword evidence="1" id="KW-1133">Transmembrane helix</keyword>
<sequence length="782" mass="88368">MIKKKLKCKGKYDIRKTAPFFALLLPSLIMLILFIIRRIYPFGDRSFLFSDMYHQYMPFFSELLHKVRGGESLNFSFNVGIGSNFLALFVYYLASPFHIFSLLVPESHLMEFMSYLIVLKIGLAGLTAYIYLRKHSVSQNARGWQSGLNALCPTEDSCFGALLFSCFYALSGFMAAYNYNIMWVDCVVLLPLVVLGLERLVKEGRCGLYCVMLALSIFTNYYLSIMICIFLVLYFILLLVTERGGLRSIGHFVFFSLLAGGMAAILLIPEVCAILKTDFGDMDFPKKVESYFSVLDMLARHCMCVTTERGLDHWPNIFCGSAVLILIPMYLMNKSISVREKFCRMTLAGFLLLSFGTNILDFIWHGLNYPDSLPARQSFIYIFLVLVMCYDAWRYLRNADEQQIVYGCLCAAVFVLFCEKFIDHEDFELGVKVLTLVFAGIYGILLYLYRTRESRNVHRAVAVTALAVVIAECGINTFATSVGTVSRSAYLGQQADYRALYEMTKEQEQGVYRLEKFTRKTKNDGTLTGYPTASVFSSTLNSYVMDMYKRLGMRHSKVYYGFDGATALTSAMLNVKYMFGESEKYENGLYTLAGQSGDICLYQCNAVLPFGYVAPTGFDLPEEEGIQGLRLQNRMVKDLGIDGALFVKCERSVSGDDIVFTAKKEGYYYGILTASGTGKVDYLGGSTEEEKFIDLKKGSILYLGYLEEGRKITLTNGNEEDTTPEISVDVYRMDEEVLGEVLELLSAQYMENVEWGSDWLTGTLTLENAGRLICSIPYEDGW</sequence>
<dbReference type="RefSeq" id="WP_103238560.1">
    <property type="nucleotide sequence ID" value="NZ_OFSM01000005.1"/>
</dbReference>
<feature type="transmembrane region" description="Helical" evidence="1">
    <location>
        <begin position="429"/>
        <end position="448"/>
    </location>
</feature>
<feature type="transmembrane region" description="Helical" evidence="1">
    <location>
        <begin position="403"/>
        <end position="423"/>
    </location>
</feature>
<organism evidence="2 3">
    <name type="scientific">Acetatifactor muris</name>
    <dbReference type="NCBI Taxonomy" id="879566"/>
    <lineage>
        <taxon>Bacteria</taxon>
        <taxon>Bacillati</taxon>
        <taxon>Bacillota</taxon>
        <taxon>Clostridia</taxon>
        <taxon>Lachnospirales</taxon>
        <taxon>Lachnospiraceae</taxon>
        <taxon>Acetatifactor</taxon>
    </lineage>
</organism>
<evidence type="ECO:0000256" key="1">
    <source>
        <dbReference type="SAM" id="Phobius"/>
    </source>
</evidence>
<feature type="transmembrane region" description="Helical" evidence="1">
    <location>
        <begin position="221"/>
        <end position="240"/>
    </location>
</feature>
<accession>A0A2K4ZDD0</accession>